<dbReference type="GO" id="GO:0008658">
    <property type="term" value="F:penicillin binding"/>
    <property type="evidence" value="ECO:0007669"/>
    <property type="project" value="InterPro"/>
</dbReference>
<gene>
    <name evidence="3" type="ORF">HRJ53_29420</name>
</gene>
<feature type="compositionally biased region" description="Basic and acidic residues" evidence="1">
    <location>
        <begin position="233"/>
        <end position="245"/>
    </location>
</feature>
<accession>A0A7V8T046</accession>
<organism evidence="3 4">
    <name type="scientific">Candidatus Acidiferrum panamense</name>
    <dbReference type="NCBI Taxonomy" id="2741543"/>
    <lineage>
        <taxon>Bacteria</taxon>
        <taxon>Pseudomonadati</taxon>
        <taxon>Acidobacteriota</taxon>
        <taxon>Terriglobia</taxon>
        <taxon>Candidatus Acidiferrales</taxon>
        <taxon>Candidatus Acidiferrum</taxon>
    </lineage>
</organism>
<feature type="non-terminal residue" evidence="3">
    <location>
        <position position="1"/>
    </location>
</feature>
<dbReference type="PANTHER" id="PTHR30627">
    <property type="entry name" value="PEPTIDOGLYCAN D,D-TRANSPEPTIDASE"/>
    <property type="match status" value="1"/>
</dbReference>
<dbReference type="GO" id="GO:0071555">
    <property type="term" value="P:cell wall organization"/>
    <property type="evidence" value="ECO:0007669"/>
    <property type="project" value="TreeGrafter"/>
</dbReference>
<dbReference type="Proteomes" id="UP000567293">
    <property type="component" value="Unassembled WGS sequence"/>
</dbReference>
<evidence type="ECO:0000256" key="1">
    <source>
        <dbReference type="SAM" id="MobiDB-lite"/>
    </source>
</evidence>
<feature type="region of interest" description="Disordered" evidence="1">
    <location>
        <begin position="224"/>
        <end position="245"/>
    </location>
</feature>
<dbReference type="Gene3D" id="3.40.710.10">
    <property type="entry name" value="DD-peptidase/beta-lactamase superfamily"/>
    <property type="match status" value="1"/>
</dbReference>
<comment type="caution">
    <text evidence="3">The sequence shown here is derived from an EMBL/GenBank/DDBJ whole genome shotgun (WGS) entry which is preliminary data.</text>
</comment>
<dbReference type="Pfam" id="PF00905">
    <property type="entry name" value="Transpeptidase"/>
    <property type="match status" value="1"/>
</dbReference>
<dbReference type="EMBL" id="JACDQQ010002849">
    <property type="protein sequence ID" value="MBA0089130.1"/>
    <property type="molecule type" value="Genomic_DNA"/>
</dbReference>
<keyword evidence="4" id="KW-1185">Reference proteome</keyword>
<reference evidence="3" key="1">
    <citation type="submission" date="2020-06" db="EMBL/GenBank/DDBJ databases">
        <title>Legume-microbial interactions unlock mineral nutrients during tropical forest succession.</title>
        <authorList>
            <person name="Epihov D.Z."/>
        </authorList>
    </citation>
    <scope>NUCLEOTIDE SEQUENCE [LARGE SCALE GENOMIC DNA]</scope>
    <source>
        <strain evidence="3">Pan2503</strain>
    </source>
</reference>
<dbReference type="GO" id="GO:0005886">
    <property type="term" value="C:plasma membrane"/>
    <property type="evidence" value="ECO:0007669"/>
    <property type="project" value="TreeGrafter"/>
</dbReference>
<dbReference type="GO" id="GO:0071972">
    <property type="term" value="F:peptidoglycan L,D-transpeptidase activity"/>
    <property type="evidence" value="ECO:0007669"/>
    <property type="project" value="TreeGrafter"/>
</dbReference>
<dbReference type="InterPro" id="IPR012338">
    <property type="entry name" value="Beta-lactam/transpept-like"/>
</dbReference>
<dbReference type="InterPro" id="IPR001460">
    <property type="entry name" value="PCN-bd_Tpept"/>
</dbReference>
<evidence type="ECO:0000259" key="2">
    <source>
        <dbReference type="Pfam" id="PF00905"/>
    </source>
</evidence>
<protein>
    <recommendedName>
        <fullName evidence="2">Penicillin-binding protein transpeptidase domain-containing protein</fullName>
    </recommendedName>
</protein>
<sequence length="446" mass="48432">HRAEYEQLGIDIDRACPRADTRYYPFGGLMFDLLGDLRTRTRWGASNTSFLERDSARRLRGYDDRPMLVDVKNPQTGTVEHTIRYDYRELVPLLRHRHEPGNPEVRKVLDRPRDVRMSIDVRLQVKVAEILHDQLQKAGKVNGAAVVIDVATGDLLASVSYPLPSQEPSSGTSETNPYLDRARYGLYPPGSTFKVVTAMAALRKDAGLTHKRYECIRLPDGRVGNNVHGSRRPVRDDVQDRSPHGSVDMEHGIIVSCNAFFAQLGAYDVGAKPLFDTANLLGILAAAPNTAAQLRKSLPQSSYGQGQVLATPFQMARVAATVANNGTFLQGRWITDETNTRTAAPVSVLGPEAAQTLARFMREAVTSGTGMRALEAAAPIAGKTGTAELAQAPSHAWFIGYAPYGATSRKIAFSVLVENGVYGGTTAAPAAAEIVNASIKLGLIRP</sequence>
<evidence type="ECO:0000313" key="4">
    <source>
        <dbReference type="Proteomes" id="UP000567293"/>
    </source>
</evidence>
<feature type="domain" description="Penicillin-binding protein transpeptidase" evidence="2">
    <location>
        <begin position="143"/>
        <end position="435"/>
    </location>
</feature>
<dbReference type="SUPFAM" id="SSF56601">
    <property type="entry name" value="beta-lactamase/transpeptidase-like"/>
    <property type="match status" value="1"/>
</dbReference>
<proteinExistence type="predicted"/>
<name>A0A7V8T046_9BACT</name>
<dbReference type="InterPro" id="IPR050515">
    <property type="entry name" value="Beta-lactam/transpept"/>
</dbReference>
<dbReference type="PANTHER" id="PTHR30627:SF24">
    <property type="entry name" value="PENICILLIN-BINDING PROTEIN 4B"/>
    <property type="match status" value="1"/>
</dbReference>
<dbReference type="AlphaFoldDB" id="A0A7V8T046"/>
<evidence type="ECO:0000313" key="3">
    <source>
        <dbReference type="EMBL" id="MBA0089130.1"/>
    </source>
</evidence>